<dbReference type="InterPro" id="IPR027417">
    <property type="entry name" value="P-loop_NTPase"/>
</dbReference>
<comment type="caution">
    <text evidence="2">The sequence shown here is derived from an EMBL/GenBank/DDBJ whole genome shotgun (WGS) entry which is preliminary data.</text>
</comment>
<keyword evidence="3" id="KW-1185">Reference proteome</keyword>
<dbReference type="EMBL" id="QAYC01000004">
    <property type="protein sequence ID" value="PTW50490.1"/>
    <property type="molecule type" value="Genomic_DNA"/>
</dbReference>
<reference evidence="2 3" key="1">
    <citation type="submission" date="2018-04" db="EMBL/GenBank/DDBJ databases">
        <title>Genomic Encyclopedia of Archaeal and Bacterial Type Strains, Phase II (KMG-II): from individual species to whole genera.</title>
        <authorList>
            <person name="Goeker M."/>
        </authorList>
    </citation>
    <scope>NUCLEOTIDE SEQUENCE [LARGE SCALE GENOMIC DNA]</scope>
    <source>
        <strain evidence="2 3">DSM 19783</strain>
    </source>
</reference>
<dbReference type="RefSeq" id="WP_108025607.1">
    <property type="nucleotide sequence ID" value="NZ_QAYC01000004.1"/>
</dbReference>
<evidence type="ECO:0000313" key="3">
    <source>
        <dbReference type="Proteomes" id="UP000244037"/>
    </source>
</evidence>
<proteinExistence type="predicted"/>
<dbReference type="SUPFAM" id="SSF52540">
    <property type="entry name" value="P-loop containing nucleoside triphosphate hydrolases"/>
    <property type="match status" value="1"/>
</dbReference>
<evidence type="ECO:0000313" key="2">
    <source>
        <dbReference type="EMBL" id="PTW50490.1"/>
    </source>
</evidence>
<name>A0A8E2VKJ5_9RHOB</name>
<protein>
    <submittedName>
        <fullName evidence="2">LPS sulfotransferase NodH</fullName>
    </submittedName>
</protein>
<dbReference type="GO" id="GO:0016740">
    <property type="term" value="F:transferase activity"/>
    <property type="evidence" value="ECO:0007669"/>
    <property type="project" value="UniProtKB-KW"/>
</dbReference>
<evidence type="ECO:0000259" key="1">
    <source>
        <dbReference type="Pfam" id="PF09037"/>
    </source>
</evidence>
<sequence length="305" mass="34384">MTIGPTGTTTHSAPAGPMCISAKPALSDIFAPDDEESARRRNAGARRVPAERTLLIHFTPRSGSSWLGSLLDATGCLGMGLELFNPNFMPQIARHFGARTLTEYVEMARRFPVRKGSLSFEITSHQLHAVFDDPDQFFAAFADAASVWLIREDIVAQAVSLTKMVQTQVGHAANSDAETRRRTEADFAYDRSAIERWLKHILAAERRTEDYLRAYRIAPLRLSYERITTIPPRQLVELMANWCRYPDLPDDAPLSSRHEKIGTAQNLDYAERFRRENRGFLAKVEAERRSWLDRLDDPGQGLPKG</sequence>
<feature type="domain" description="Sulphotransferase Stf0" evidence="1">
    <location>
        <begin position="133"/>
        <end position="276"/>
    </location>
</feature>
<dbReference type="InterPro" id="IPR024628">
    <property type="entry name" value="Sulfotransferase_Stf0_dom"/>
</dbReference>
<dbReference type="AlphaFoldDB" id="A0A8E2VKJ5"/>
<keyword evidence="2" id="KW-0808">Transferase</keyword>
<organism evidence="2 3">
    <name type="scientific">Rhodovulum kholense</name>
    <dbReference type="NCBI Taxonomy" id="453584"/>
    <lineage>
        <taxon>Bacteria</taxon>
        <taxon>Pseudomonadati</taxon>
        <taxon>Pseudomonadota</taxon>
        <taxon>Alphaproteobacteria</taxon>
        <taxon>Rhodobacterales</taxon>
        <taxon>Paracoccaceae</taxon>
        <taxon>Rhodovulum</taxon>
    </lineage>
</organism>
<dbReference type="Proteomes" id="UP000244037">
    <property type="component" value="Unassembled WGS sequence"/>
</dbReference>
<dbReference type="Gene3D" id="3.40.50.300">
    <property type="entry name" value="P-loop containing nucleotide triphosphate hydrolases"/>
    <property type="match status" value="1"/>
</dbReference>
<dbReference type="Pfam" id="PF09037">
    <property type="entry name" value="Sulphotransf"/>
    <property type="match status" value="1"/>
</dbReference>
<gene>
    <name evidence="2" type="ORF">C8N38_104125</name>
</gene>
<accession>A0A8E2VKJ5</accession>
<dbReference type="OrthoDB" id="7855004at2"/>